<sequence>MYFLFVIIFVLDIYLIIILQHHGERKGYRMKVSRPYGACDCTCICTGNCYAGYIGHYARYGRDEIYCIPCNNDDLFFTRGQTRRDYMIELW</sequence>
<dbReference type="Proteomes" id="UP001430953">
    <property type="component" value="Unassembled WGS sequence"/>
</dbReference>
<gene>
    <name evidence="2" type="ORF">PUN28_005184</name>
</gene>
<feature type="transmembrane region" description="Helical" evidence="1">
    <location>
        <begin position="6"/>
        <end position="23"/>
    </location>
</feature>
<keyword evidence="1" id="KW-1133">Transmembrane helix</keyword>
<evidence type="ECO:0000313" key="3">
    <source>
        <dbReference type="Proteomes" id="UP001430953"/>
    </source>
</evidence>
<dbReference type="EMBL" id="JADYXP020000004">
    <property type="protein sequence ID" value="KAL0126639.1"/>
    <property type="molecule type" value="Genomic_DNA"/>
</dbReference>
<evidence type="ECO:0000256" key="1">
    <source>
        <dbReference type="SAM" id="Phobius"/>
    </source>
</evidence>
<keyword evidence="1" id="KW-0812">Transmembrane</keyword>
<comment type="caution">
    <text evidence="2">The sequence shown here is derived from an EMBL/GenBank/DDBJ whole genome shotgun (WGS) entry which is preliminary data.</text>
</comment>
<protein>
    <submittedName>
        <fullName evidence="2">Uncharacterized protein</fullName>
    </submittedName>
</protein>
<keyword evidence="1" id="KW-0472">Membrane</keyword>
<name>A0AAW2GEL3_9HYME</name>
<evidence type="ECO:0000313" key="2">
    <source>
        <dbReference type="EMBL" id="KAL0126639.1"/>
    </source>
</evidence>
<proteinExistence type="predicted"/>
<reference evidence="2 3" key="1">
    <citation type="submission" date="2023-03" db="EMBL/GenBank/DDBJ databases">
        <title>High recombination rates correlate with genetic variation in Cardiocondyla obscurior ants.</title>
        <authorList>
            <person name="Errbii M."/>
        </authorList>
    </citation>
    <scope>NUCLEOTIDE SEQUENCE [LARGE SCALE GENOMIC DNA]</scope>
    <source>
        <strain evidence="2">Alpha-2009</strain>
        <tissue evidence="2">Whole body</tissue>
    </source>
</reference>
<accession>A0AAW2GEL3</accession>
<organism evidence="2 3">
    <name type="scientific">Cardiocondyla obscurior</name>
    <dbReference type="NCBI Taxonomy" id="286306"/>
    <lineage>
        <taxon>Eukaryota</taxon>
        <taxon>Metazoa</taxon>
        <taxon>Ecdysozoa</taxon>
        <taxon>Arthropoda</taxon>
        <taxon>Hexapoda</taxon>
        <taxon>Insecta</taxon>
        <taxon>Pterygota</taxon>
        <taxon>Neoptera</taxon>
        <taxon>Endopterygota</taxon>
        <taxon>Hymenoptera</taxon>
        <taxon>Apocrita</taxon>
        <taxon>Aculeata</taxon>
        <taxon>Formicoidea</taxon>
        <taxon>Formicidae</taxon>
        <taxon>Myrmicinae</taxon>
        <taxon>Cardiocondyla</taxon>
    </lineage>
</organism>
<keyword evidence="3" id="KW-1185">Reference proteome</keyword>
<dbReference type="AlphaFoldDB" id="A0AAW2GEL3"/>